<comment type="function">
    <text evidence="6">Bidirectionally degrades single-stranded DNA into large acid-insoluble oligonucleotides, which are then degraded further into small acid-soluble oligonucleotides.</text>
</comment>
<comment type="similarity">
    <text evidence="1 6">Belongs to the XseB family.</text>
</comment>
<dbReference type="Proteomes" id="UP000242869">
    <property type="component" value="Unassembled WGS sequence"/>
</dbReference>
<dbReference type="AlphaFoldDB" id="A0A1I5BK95"/>
<name>A0A1I5BK95_9NEIS</name>
<dbReference type="PANTHER" id="PTHR34137">
    <property type="entry name" value="EXODEOXYRIBONUCLEASE 7 SMALL SUBUNIT"/>
    <property type="match status" value="1"/>
</dbReference>
<keyword evidence="2 6" id="KW-0963">Cytoplasm</keyword>
<gene>
    <name evidence="6" type="primary">xseB</name>
    <name evidence="7" type="ORF">SAMN05660284_02191</name>
</gene>
<dbReference type="GO" id="GO:0009318">
    <property type="term" value="C:exodeoxyribonuclease VII complex"/>
    <property type="evidence" value="ECO:0007669"/>
    <property type="project" value="UniProtKB-UniRule"/>
</dbReference>
<comment type="catalytic activity">
    <reaction evidence="6">
        <text>Exonucleolytic cleavage in either 5'- to 3'- or 3'- to 5'-direction to yield nucleoside 5'-phosphates.</text>
        <dbReference type="EC" id="3.1.11.6"/>
    </reaction>
</comment>
<evidence type="ECO:0000256" key="4">
    <source>
        <dbReference type="ARBA" id="ARBA00022801"/>
    </source>
</evidence>
<dbReference type="RefSeq" id="WP_091196128.1">
    <property type="nucleotide sequence ID" value="NZ_FOVE01000016.1"/>
</dbReference>
<evidence type="ECO:0000313" key="7">
    <source>
        <dbReference type="EMBL" id="SFN75175.1"/>
    </source>
</evidence>
<dbReference type="OrthoDB" id="287668at2"/>
<comment type="subunit">
    <text evidence="6">Heterooligomer composed of large and small subunits.</text>
</comment>
<comment type="subcellular location">
    <subcellularLocation>
        <location evidence="6">Cytoplasm</location>
    </subcellularLocation>
</comment>
<evidence type="ECO:0000256" key="1">
    <source>
        <dbReference type="ARBA" id="ARBA00009998"/>
    </source>
</evidence>
<sequence>MAKAAKMPESFESGLTELESLITALESGNAPLEDSLAKYQRGVELLRFCEGKLADAEQRVRVLEGAELKPFNSGEGS</sequence>
<dbReference type="GO" id="GO:0008855">
    <property type="term" value="F:exodeoxyribonuclease VII activity"/>
    <property type="evidence" value="ECO:0007669"/>
    <property type="project" value="UniProtKB-UniRule"/>
</dbReference>
<evidence type="ECO:0000313" key="8">
    <source>
        <dbReference type="Proteomes" id="UP000242869"/>
    </source>
</evidence>
<dbReference type="InterPro" id="IPR003761">
    <property type="entry name" value="Exonuc_VII_S"/>
</dbReference>
<evidence type="ECO:0000256" key="3">
    <source>
        <dbReference type="ARBA" id="ARBA00022722"/>
    </source>
</evidence>
<reference evidence="8" key="1">
    <citation type="submission" date="2016-10" db="EMBL/GenBank/DDBJ databases">
        <authorList>
            <person name="Varghese N."/>
            <person name="Submissions S."/>
        </authorList>
    </citation>
    <scope>NUCLEOTIDE SEQUENCE [LARGE SCALE GENOMIC DNA]</scope>
    <source>
        <strain evidence="8">DSM 6150</strain>
    </source>
</reference>
<dbReference type="NCBIfam" id="TIGR01280">
    <property type="entry name" value="xseB"/>
    <property type="match status" value="1"/>
</dbReference>
<keyword evidence="5 6" id="KW-0269">Exonuclease</keyword>
<accession>A0A1I5BK95</accession>
<keyword evidence="8" id="KW-1185">Reference proteome</keyword>
<dbReference type="PIRSF" id="PIRSF006488">
    <property type="entry name" value="Exonuc_VII_S"/>
    <property type="match status" value="1"/>
</dbReference>
<evidence type="ECO:0000256" key="6">
    <source>
        <dbReference type="HAMAP-Rule" id="MF_00337"/>
    </source>
</evidence>
<dbReference type="Gene3D" id="1.10.287.1040">
    <property type="entry name" value="Exonuclease VII, small subunit"/>
    <property type="match status" value="1"/>
</dbReference>
<evidence type="ECO:0000256" key="5">
    <source>
        <dbReference type="ARBA" id="ARBA00022839"/>
    </source>
</evidence>
<protein>
    <recommendedName>
        <fullName evidence="6">Exodeoxyribonuclease 7 small subunit</fullName>
        <ecNumber evidence="6">3.1.11.6</ecNumber>
    </recommendedName>
    <alternativeName>
        <fullName evidence="6">Exodeoxyribonuclease VII small subunit</fullName>
        <shortName evidence="6">Exonuclease VII small subunit</shortName>
    </alternativeName>
</protein>
<dbReference type="EC" id="3.1.11.6" evidence="6"/>
<dbReference type="NCBIfam" id="NF002141">
    <property type="entry name" value="PRK00977.1-5"/>
    <property type="match status" value="1"/>
</dbReference>
<dbReference type="GO" id="GO:0006308">
    <property type="term" value="P:DNA catabolic process"/>
    <property type="evidence" value="ECO:0007669"/>
    <property type="project" value="UniProtKB-UniRule"/>
</dbReference>
<dbReference type="STRING" id="83765.SAMN05660284_02191"/>
<proteinExistence type="inferred from homology"/>
<dbReference type="SUPFAM" id="SSF116842">
    <property type="entry name" value="XseB-like"/>
    <property type="match status" value="1"/>
</dbReference>
<keyword evidence="4 6" id="KW-0378">Hydrolase</keyword>
<dbReference type="GO" id="GO:0005829">
    <property type="term" value="C:cytosol"/>
    <property type="evidence" value="ECO:0007669"/>
    <property type="project" value="TreeGrafter"/>
</dbReference>
<dbReference type="HAMAP" id="MF_00337">
    <property type="entry name" value="Exonuc_7_S"/>
    <property type="match status" value="1"/>
</dbReference>
<dbReference type="InterPro" id="IPR037004">
    <property type="entry name" value="Exonuc_VII_ssu_sf"/>
</dbReference>
<dbReference type="PANTHER" id="PTHR34137:SF1">
    <property type="entry name" value="EXODEOXYRIBONUCLEASE 7 SMALL SUBUNIT"/>
    <property type="match status" value="1"/>
</dbReference>
<keyword evidence="3 6" id="KW-0540">Nuclease</keyword>
<organism evidence="7 8">
    <name type="scientific">Formivibrio citricus</name>
    <dbReference type="NCBI Taxonomy" id="83765"/>
    <lineage>
        <taxon>Bacteria</taxon>
        <taxon>Pseudomonadati</taxon>
        <taxon>Pseudomonadota</taxon>
        <taxon>Betaproteobacteria</taxon>
        <taxon>Neisseriales</taxon>
        <taxon>Chitinibacteraceae</taxon>
        <taxon>Formivibrio</taxon>
    </lineage>
</organism>
<dbReference type="Pfam" id="PF02609">
    <property type="entry name" value="Exonuc_VII_S"/>
    <property type="match status" value="1"/>
</dbReference>
<dbReference type="EMBL" id="FOVE01000016">
    <property type="protein sequence ID" value="SFN75175.1"/>
    <property type="molecule type" value="Genomic_DNA"/>
</dbReference>
<evidence type="ECO:0000256" key="2">
    <source>
        <dbReference type="ARBA" id="ARBA00022490"/>
    </source>
</evidence>